<reference evidence="3" key="1">
    <citation type="journal article" date="2010" name="Nat. Biotechnol.">
        <title>Draft genome sequence of the oilseed species Ricinus communis.</title>
        <authorList>
            <person name="Chan A.P."/>
            <person name="Crabtree J."/>
            <person name="Zhao Q."/>
            <person name="Lorenzi H."/>
            <person name="Orvis J."/>
            <person name="Puiu D."/>
            <person name="Melake-Berhan A."/>
            <person name="Jones K.M."/>
            <person name="Redman J."/>
            <person name="Chen G."/>
            <person name="Cahoon E.B."/>
            <person name="Gedil M."/>
            <person name="Stanke M."/>
            <person name="Haas B.J."/>
            <person name="Wortman J.R."/>
            <person name="Fraser-Liggett C.M."/>
            <person name="Ravel J."/>
            <person name="Rabinowicz P.D."/>
        </authorList>
    </citation>
    <scope>NUCLEOTIDE SEQUENCE [LARGE SCALE GENOMIC DNA]</scope>
    <source>
        <strain evidence="3">cv. Hale</strain>
    </source>
</reference>
<evidence type="ECO:0000256" key="1">
    <source>
        <dbReference type="SAM" id="MobiDB-lite"/>
    </source>
</evidence>
<feature type="compositionally biased region" description="Low complexity" evidence="1">
    <location>
        <begin position="1"/>
        <end position="19"/>
    </location>
</feature>
<dbReference type="Proteomes" id="UP000008311">
    <property type="component" value="Unassembled WGS sequence"/>
</dbReference>
<feature type="region of interest" description="Disordered" evidence="1">
    <location>
        <begin position="1"/>
        <end position="21"/>
    </location>
</feature>
<organism evidence="2 3">
    <name type="scientific">Ricinus communis</name>
    <name type="common">Castor bean</name>
    <dbReference type="NCBI Taxonomy" id="3988"/>
    <lineage>
        <taxon>Eukaryota</taxon>
        <taxon>Viridiplantae</taxon>
        <taxon>Streptophyta</taxon>
        <taxon>Embryophyta</taxon>
        <taxon>Tracheophyta</taxon>
        <taxon>Spermatophyta</taxon>
        <taxon>Magnoliopsida</taxon>
        <taxon>eudicotyledons</taxon>
        <taxon>Gunneridae</taxon>
        <taxon>Pentapetalae</taxon>
        <taxon>rosids</taxon>
        <taxon>fabids</taxon>
        <taxon>Malpighiales</taxon>
        <taxon>Euphorbiaceae</taxon>
        <taxon>Acalyphoideae</taxon>
        <taxon>Acalypheae</taxon>
        <taxon>Ricinus</taxon>
    </lineage>
</organism>
<accession>B9S884</accession>
<dbReference type="EMBL" id="EQ973890">
    <property type="protein sequence ID" value="EEF40178.1"/>
    <property type="molecule type" value="Genomic_DNA"/>
</dbReference>
<gene>
    <name evidence="2" type="ORF">RCOM_1731960</name>
</gene>
<dbReference type="AlphaFoldDB" id="B9S884"/>
<sequence>MVATAPTTTSTVSSSSVMSREGDKSDFLFICDSGFDAIVGVVVACREVVVIVACGESNWRGNVDGGTTGVIEVIMVVEMVALMAAVVKL</sequence>
<name>B9S884_RICCO</name>
<keyword evidence="3" id="KW-1185">Reference proteome</keyword>
<dbReference type="InParanoid" id="B9S884"/>
<evidence type="ECO:0000313" key="2">
    <source>
        <dbReference type="EMBL" id="EEF40178.1"/>
    </source>
</evidence>
<proteinExistence type="predicted"/>
<protein>
    <submittedName>
        <fullName evidence="2">Uncharacterized protein</fullName>
    </submittedName>
</protein>
<evidence type="ECO:0000313" key="3">
    <source>
        <dbReference type="Proteomes" id="UP000008311"/>
    </source>
</evidence>